<gene>
    <name evidence="3" type="ORF">GH714_024476</name>
</gene>
<dbReference type="PANTHER" id="PTHR33463">
    <property type="entry name" value="NB-ARC DOMAIN-CONTAINING PROTEIN-RELATED"/>
    <property type="match status" value="1"/>
</dbReference>
<accession>A0A6A6LDJ2</accession>
<evidence type="ECO:0000313" key="3">
    <source>
        <dbReference type="EMBL" id="KAF2298647.1"/>
    </source>
</evidence>
<proteinExistence type="predicted"/>
<keyword evidence="4" id="KW-1185">Reference proteome</keyword>
<organism evidence="3 4">
    <name type="scientific">Hevea brasiliensis</name>
    <name type="common">Para rubber tree</name>
    <name type="synonym">Siphonia brasiliensis</name>
    <dbReference type="NCBI Taxonomy" id="3981"/>
    <lineage>
        <taxon>Eukaryota</taxon>
        <taxon>Viridiplantae</taxon>
        <taxon>Streptophyta</taxon>
        <taxon>Embryophyta</taxon>
        <taxon>Tracheophyta</taxon>
        <taxon>Spermatophyta</taxon>
        <taxon>Magnoliopsida</taxon>
        <taxon>eudicotyledons</taxon>
        <taxon>Gunneridae</taxon>
        <taxon>Pentapetalae</taxon>
        <taxon>rosids</taxon>
        <taxon>fabids</taxon>
        <taxon>Malpighiales</taxon>
        <taxon>Euphorbiaceae</taxon>
        <taxon>Crotonoideae</taxon>
        <taxon>Micrandreae</taxon>
        <taxon>Hevea</taxon>
    </lineage>
</organism>
<keyword evidence="1" id="KW-0611">Plant defense</keyword>
<dbReference type="Proteomes" id="UP000467840">
    <property type="component" value="Chromosome 1"/>
</dbReference>
<dbReference type="EMBL" id="JAAGAX010000011">
    <property type="protein sequence ID" value="KAF2298647.1"/>
    <property type="molecule type" value="Genomic_DNA"/>
</dbReference>
<dbReference type="SUPFAM" id="SSF52058">
    <property type="entry name" value="L domain-like"/>
    <property type="match status" value="1"/>
</dbReference>
<evidence type="ECO:0000313" key="4">
    <source>
        <dbReference type="Proteomes" id="UP000467840"/>
    </source>
</evidence>
<dbReference type="PANTHER" id="PTHR33463:SF209">
    <property type="entry name" value="DISEASE RESISTANCE PROTEIN RPS2-LIKE"/>
    <property type="match status" value="1"/>
</dbReference>
<dbReference type="Pfam" id="PF23247">
    <property type="entry name" value="LRR_RPS2"/>
    <property type="match status" value="2"/>
</dbReference>
<evidence type="ECO:0000256" key="1">
    <source>
        <dbReference type="ARBA" id="ARBA00022821"/>
    </source>
</evidence>
<feature type="domain" description="Disease resistance protein At4g27190-like leucine-rich repeats" evidence="2">
    <location>
        <begin position="4"/>
        <end position="72"/>
    </location>
</feature>
<protein>
    <recommendedName>
        <fullName evidence="2">Disease resistance protein At4g27190-like leucine-rich repeats domain-containing protein</fullName>
    </recommendedName>
</protein>
<dbReference type="AlphaFoldDB" id="A0A6A6LDJ2"/>
<dbReference type="InterPro" id="IPR032675">
    <property type="entry name" value="LRR_dom_sf"/>
</dbReference>
<dbReference type="InterPro" id="IPR050905">
    <property type="entry name" value="Plant_NBS-LRR"/>
</dbReference>
<sequence length="543" mass="61366">MKETVAIQLRTLYIANLPNLKHLWNEDPLGLVLFHNLSSVYVMDCPNLKFIFPASIAKNLPQLETLHIRSCGVEEIVAQDQGLEATSEFVFPCLKFLTFGELYELKCFYPGIHTLESPMLKSLAVNHCEEVNIFCSEYENLVETNKECQLMTQVLQPLFSFRKIVPNLEQLTLSRKDVTIIWQNQFPADLFRKLKVVEIHCFHDESEVFPFHLLERFRYTALRIVKLPDLTDIWNQDSQLDYVLQPLENLVVSECNSLITLAPSSASFQNLTTLDVWKCNGLVSLVTSSTAKSLVQLTIMSIKKCDGLKEVVANEGEESKEDIIFSKLESLEFDCLPSLISFCSADHSFKFPSLTKVIVKQCPKMQVFSKGVLSTPRLLGVEKDDQWHWNGNLNAAMQQLFAETVQCHGTLTHPLCAQAEIRPTLALCRETCLAVPKPRRPKGLPCKCLTKERDLLKLDFESSLSTLSETNDVVRHNRLPSLSSGIESRPQDVCGIIGDRWSVLNTILILRLQEGDRAKLAEAMTMGGSCIAIIEDRIDDADI</sequence>
<evidence type="ECO:0000259" key="2">
    <source>
        <dbReference type="Pfam" id="PF23247"/>
    </source>
</evidence>
<comment type="caution">
    <text evidence="3">The sequence shown here is derived from an EMBL/GenBank/DDBJ whole genome shotgun (WGS) entry which is preliminary data.</text>
</comment>
<dbReference type="InterPro" id="IPR057135">
    <property type="entry name" value="At4g27190-like_LRR"/>
</dbReference>
<dbReference type="Gene3D" id="3.80.10.10">
    <property type="entry name" value="Ribonuclease Inhibitor"/>
    <property type="match status" value="2"/>
</dbReference>
<name>A0A6A6LDJ2_HEVBR</name>
<reference evidence="3 4" key="1">
    <citation type="journal article" date="2020" name="Mol. Plant">
        <title>The Chromosome-Based Rubber Tree Genome Provides New Insights into Spurge Genome Evolution and Rubber Biosynthesis.</title>
        <authorList>
            <person name="Liu J."/>
            <person name="Shi C."/>
            <person name="Shi C.C."/>
            <person name="Li W."/>
            <person name="Zhang Q.J."/>
            <person name="Zhang Y."/>
            <person name="Li K."/>
            <person name="Lu H.F."/>
            <person name="Shi C."/>
            <person name="Zhu S.T."/>
            <person name="Xiao Z.Y."/>
            <person name="Nan H."/>
            <person name="Yue Y."/>
            <person name="Zhu X.G."/>
            <person name="Wu Y."/>
            <person name="Hong X.N."/>
            <person name="Fan G.Y."/>
            <person name="Tong Y."/>
            <person name="Zhang D."/>
            <person name="Mao C.L."/>
            <person name="Liu Y.L."/>
            <person name="Hao S.J."/>
            <person name="Liu W.Q."/>
            <person name="Lv M.Q."/>
            <person name="Zhang H.B."/>
            <person name="Liu Y."/>
            <person name="Hu-Tang G.R."/>
            <person name="Wang J.P."/>
            <person name="Wang J.H."/>
            <person name="Sun Y.H."/>
            <person name="Ni S.B."/>
            <person name="Chen W.B."/>
            <person name="Zhang X.C."/>
            <person name="Jiao Y.N."/>
            <person name="Eichler E.E."/>
            <person name="Li G.H."/>
            <person name="Liu X."/>
            <person name="Gao L.Z."/>
        </authorList>
    </citation>
    <scope>NUCLEOTIDE SEQUENCE [LARGE SCALE GENOMIC DNA]</scope>
    <source>
        <strain evidence="4">cv. GT1</strain>
        <tissue evidence="3">Leaf</tissue>
    </source>
</reference>
<feature type="domain" description="Disease resistance protein At4g27190-like leucine-rich repeats" evidence="2">
    <location>
        <begin position="265"/>
        <end position="366"/>
    </location>
</feature>